<accession>A0A3M6VN44</accession>
<proteinExistence type="predicted"/>
<evidence type="ECO:0000313" key="1">
    <source>
        <dbReference type="EMBL" id="RMX68278.1"/>
    </source>
</evidence>
<dbReference type="EMBL" id="QKXF01000280">
    <property type="protein sequence ID" value="RQM13165.1"/>
    <property type="molecule type" value="Genomic_DNA"/>
</dbReference>
<name>A0A3M6VN44_9STRA</name>
<dbReference type="Proteomes" id="UP000286097">
    <property type="component" value="Unassembled WGS sequence"/>
</dbReference>
<dbReference type="Proteomes" id="UP000282087">
    <property type="component" value="Unassembled WGS sequence"/>
</dbReference>
<organism evidence="1 3">
    <name type="scientific">Peronospora effusa</name>
    <dbReference type="NCBI Taxonomy" id="542832"/>
    <lineage>
        <taxon>Eukaryota</taxon>
        <taxon>Sar</taxon>
        <taxon>Stramenopiles</taxon>
        <taxon>Oomycota</taxon>
        <taxon>Peronosporomycetes</taxon>
        <taxon>Peronosporales</taxon>
        <taxon>Peronosporaceae</taxon>
        <taxon>Peronospora</taxon>
    </lineage>
</organism>
<sequence length="128" mass="14600">MYFNIFYAHQVNLIVIDVFKVVHVDLVARVNALTKAYNKSASKWLLDDNYRCSLELCTKFFRKCITNTHGYKVIQVELRGVSAFSNALMVDDASFVMQRESTSLADVLNMFGLLYQAHAKASQHADEL</sequence>
<evidence type="ECO:0000313" key="4">
    <source>
        <dbReference type="Proteomes" id="UP000286097"/>
    </source>
</evidence>
<keyword evidence="3" id="KW-1185">Reference proteome</keyword>
<protein>
    <submittedName>
        <fullName evidence="1">Uncharacterized protein</fullName>
    </submittedName>
</protein>
<gene>
    <name evidence="2" type="ORF">DD237_008154</name>
    <name evidence="1" type="ORF">DD238_008061</name>
</gene>
<reference evidence="3 4" key="1">
    <citation type="submission" date="2018-06" db="EMBL/GenBank/DDBJ databases">
        <title>Comparative genomics of downy mildews reveals potential adaptations to biotrophy.</title>
        <authorList>
            <person name="Fletcher K."/>
            <person name="Klosterman S.J."/>
            <person name="Derevnina L."/>
            <person name="Martin F."/>
            <person name="Koike S."/>
            <person name="Reyes Chin-Wo S."/>
            <person name="Mou B."/>
            <person name="Michelmore R."/>
        </authorList>
    </citation>
    <scope>NUCLEOTIDE SEQUENCE [LARGE SCALE GENOMIC DNA]</scope>
    <source>
        <strain evidence="2 4">R13</strain>
        <strain evidence="1 3">R14</strain>
    </source>
</reference>
<evidence type="ECO:0000313" key="3">
    <source>
        <dbReference type="Proteomes" id="UP000282087"/>
    </source>
</evidence>
<dbReference type="EMBL" id="QLLG01000084">
    <property type="protein sequence ID" value="RMX68278.1"/>
    <property type="molecule type" value="Genomic_DNA"/>
</dbReference>
<evidence type="ECO:0000313" key="2">
    <source>
        <dbReference type="EMBL" id="RQM13165.1"/>
    </source>
</evidence>
<dbReference type="AlphaFoldDB" id="A0A3M6VN44"/>
<dbReference type="VEuPathDB" id="FungiDB:DD237_008154"/>
<comment type="caution">
    <text evidence="1">The sequence shown here is derived from an EMBL/GenBank/DDBJ whole genome shotgun (WGS) entry which is preliminary data.</text>
</comment>